<feature type="domain" description="NOMO C-terminal transthyretin-like" evidence="13">
    <location>
        <begin position="979"/>
        <end position="1077"/>
    </location>
</feature>
<evidence type="ECO:0000256" key="1">
    <source>
        <dbReference type="ARBA" id="ARBA00004115"/>
    </source>
</evidence>
<keyword evidence="4" id="KW-0256">Endoplasmic reticulum</keyword>
<evidence type="ECO:0000259" key="12">
    <source>
        <dbReference type="Pfam" id="PF23141"/>
    </source>
</evidence>
<evidence type="ECO:0000256" key="8">
    <source>
        <dbReference type="SAM" id="SignalP"/>
    </source>
</evidence>
<dbReference type="SUPFAM" id="SSF49452">
    <property type="entry name" value="Starch-binding domain-like"/>
    <property type="match status" value="1"/>
</dbReference>
<dbReference type="InterPro" id="IPR056190">
    <property type="entry name" value="NOMO_5th"/>
</dbReference>
<keyword evidence="5 7" id="KW-1133">Transmembrane helix</keyword>
<dbReference type="Gene3D" id="2.60.40.1120">
    <property type="entry name" value="Carboxypeptidase-like, regulatory domain"/>
    <property type="match status" value="2"/>
</dbReference>
<dbReference type="EMBL" id="OV121139">
    <property type="protein sequence ID" value="CAH0562230.1"/>
    <property type="molecule type" value="Genomic_DNA"/>
</dbReference>
<evidence type="ECO:0000256" key="3">
    <source>
        <dbReference type="ARBA" id="ARBA00022729"/>
    </source>
</evidence>
<dbReference type="InterPro" id="IPR056319">
    <property type="entry name" value="NOMO_7th"/>
</dbReference>
<reference evidence="16" key="1">
    <citation type="submission" date="2021-12" db="EMBL/GenBank/DDBJ databases">
        <authorList>
            <person name="King R."/>
        </authorList>
    </citation>
    <scope>NUCLEOTIDE SEQUENCE</scope>
</reference>
<dbReference type="InterPro" id="IPR013783">
    <property type="entry name" value="Ig-like_fold"/>
</dbReference>
<accession>A0A9P0BFB9</accession>
<feature type="domain" description="NOMO-like ninth beta-sandwich" evidence="10">
    <location>
        <begin position="720"/>
        <end position="790"/>
    </location>
</feature>
<feature type="domain" description="NOMO second beta-sandwich" evidence="11">
    <location>
        <begin position="113"/>
        <end position="203"/>
    </location>
</feature>
<keyword evidence="3 8" id="KW-0732">Signal</keyword>
<evidence type="ECO:0000259" key="11">
    <source>
        <dbReference type="Pfam" id="PF22904"/>
    </source>
</evidence>
<evidence type="ECO:0000313" key="16">
    <source>
        <dbReference type="EMBL" id="CAH0562230.1"/>
    </source>
</evidence>
<dbReference type="InterPro" id="IPR013784">
    <property type="entry name" value="Carb-bd-like_fold"/>
</dbReference>
<dbReference type="InterPro" id="IPR056189">
    <property type="entry name" value="NOMO_3rd"/>
</dbReference>
<feature type="domain" description="NOMO seventh transthyretin-like" evidence="12">
    <location>
        <begin position="563"/>
        <end position="626"/>
    </location>
</feature>
<evidence type="ECO:0000259" key="15">
    <source>
        <dbReference type="Pfam" id="PF23194"/>
    </source>
</evidence>
<dbReference type="GO" id="GO:0030246">
    <property type="term" value="F:carbohydrate binding"/>
    <property type="evidence" value="ECO:0007669"/>
    <property type="project" value="InterPro"/>
</dbReference>
<evidence type="ECO:0000259" key="10">
    <source>
        <dbReference type="Pfam" id="PF22902"/>
    </source>
</evidence>
<gene>
    <name evidence="16" type="ORF">MELIAE_LOCUS11415</name>
</gene>
<dbReference type="Pfam" id="PF13620">
    <property type="entry name" value="CarboxypepD_reg"/>
    <property type="match status" value="1"/>
</dbReference>
<dbReference type="InterPro" id="IPR055073">
    <property type="entry name" value="NOMO1-like_9th"/>
</dbReference>
<dbReference type="InterPro" id="IPR051417">
    <property type="entry name" value="SDr/BOS_complex"/>
</dbReference>
<proteinExistence type="predicted"/>
<evidence type="ECO:0000256" key="5">
    <source>
        <dbReference type="ARBA" id="ARBA00022989"/>
    </source>
</evidence>
<dbReference type="PANTHER" id="PTHR23303">
    <property type="entry name" value="CARBOXYPEPTIDASE REGULATORY REGION-CONTAINING"/>
    <property type="match status" value="1"/>
</dbReference>
<dbReference type="PANTHER" id="PTHR23303:SF14">
    <property type="entry name" value="BOS COMPLEX SUBUNIT NOMO1-RELATED"/>
    <property type="match status" value="1"/>
</dbReference>
<feature type="transmembrane region" description="Helical" evidence="7">
    <location>
        <begin position="1092"/>
        <end position="1115"/>
    </location>
</feature>
<evidence type="ECO:0000313" key="17">
    <source>
        <dbReference type="Proteomes" id="UP001154078"/>
    </source>
</evidence>
<evidence type="ECO:0000256" key="2">
    <source>
        <dbReference type="ARBA" id="ARBA00022692"/>
    </source>
</evidence>
<evidence type="ECO:0000256" key="4">
    <source>
        <dbReference type="ARBA" id="ARBA00022824"/>
    </source>
</evidence>
<protein>
    <submittedName>
        <fullName evidence="16">Uncharacterized protein</fullName>
    </submittedName>
</protein>
<dbReference type="InterPro" id="IPR056191">
    <property type="entry name" value="NOMO_12th"/>
</dbReference>
<dbReference type="Pfam" id="PF22904">
    <property type="entry name" value="NOMO1-like_2nd"/>
    <property type="match status" value="1"/>
</dbReference>
<evidence type="ECO:0000259" key="14">
    <source>
        <dbReference type="Pfam" id="PF23193"/>
    </source>
</evidence>
<dbReference type="AlphaFoldDB" id="A0A9P0BFB9"/>
<organism evidence="16 17">
    <name type="scientific">Brassicogethes aeneus</name>
    <name type="common">Rape pollen beetle</name>
    <name type="synonym">Meligethes aeneus</name>
    <dbReference type="NCBI Taxonomy" id="1431903"/>
    <lineage>
        <taxon>Eukaryota</taxon>
        <taxon>Metazoa</taxon>
        <taxon>Ecdysozoa</taxon>
        <taxon>Arthropoda</taxon>
        <taxon>Hexapoda</taxon>
        <taxon>Insecta</taxon>
        <taxon>Pterygota</taxon>
        <taxon>Neoptera</taxon>
        <taxon>Endopterygota</taxon>
        <taxon>Coleoptera</taxon>
        <taxon>Polyphaga</taxon>
        <taxon>Cucujiformia</taxon>
        <taxon>Nitidulidae</taxon>
        <taxon>Meligethinae</taxon>
        <taxon>Brassicogethes</taxon>
    </lineage>
</organism>
<dbReference type="SUPFAM" id="SSF49478">
    <property type="entry name" value="Cna protein B-type domain"/>
    <property type="match status" value="2"/>
</dbReference>
<sequence length="1165" mass="129647">MLNICIKILSLLFIIYGVSGDEVLGCGGFLKSHVQIDFSKVVVKLLTKQGILKDKTNCAPNNGYYFVPLYEKGEYTLELEPPRGWSFTPPKIDLKVDGKNDLCSQGRDINFEFKGFGIAGKVESLGMNLDNMGPSGVQVELISSTEKRVTNSDKSGHFSFTPVYPGTYTVSISHNKWKILKKSIKVKVTEGNTELASGSLVVQGYDVKGKVFSNGDPMKNTVIVLLEKAGTSSQYAEGCLKDKLQGLESKEKQICHVKTNGNGEFVFPVLPNGKYSVVPYVGEKNIFFQPKSIEFNINHESLELKENFEVSGFSINGFVYKSENQKPIVNARVLLNNREVARTDKNGYYKLENIQANTYKLRAESDGFIFAEKTLNINPNLDKLPNIIPSSYRVCGKVLSDEIQTIKFSKIGSSVIQTSTDQTGKFCEFLPSGKYEVEVNVNNADQQKGLQFFPIKQTIVVSSEDIPEVVFSQLKATVSGTVRCIRPKDCEDLTVTLKSQTDESDKIDLKVSGNSYVANHIFPGHYDVVLHSKKLCWVTSKQSIFVNSAQVEIPAFVQTGYLVNFVVSHGTKINYKNTKDNRMLSLNLNVGNNEFCVENPGEYHFVPDSCHIFDKTSYVFNTDKDMIEIVITAKKHKVSLDIDSVENHGNILATVKIGEQTTTQTLAYSKGKYEITLLLGPSDEAMIVPKSDILYFNPPVLSVPGHDDCKNLGKKFSAIKGRVFKGKVQPALSGVIITVESDVTETLTVETAEDGSYKFPALDDSNEYTISAKKESYILLGPDNNGNFKAHKLAEIIVDVLDEADNIPLQGALLSLSGGESYRSNLQTNDNGRITFHSLSPSDYFLRPMMKEYKFDPLSKMIKVKEGESVSVKLIGKRVAYSTFGQIMSLNGEPEENMVVIAAGTGNCSHFSEETISESTGSFRIRGLQPYCSYDIQIKQNAVGKNLVDRSVPNFIHIENVKEDVKDLKIIVFRPVSYTDVMIKVLAQNIEHYKSLRLKVARESSTVILNTKIDTSTVKITKDNNPGVLIHLPSLPSDDKPYTAHLESTLPGDVKTISPIGYFNTNSSFQYLELTFAVKTGGNDQHIKQTSVWTLLIFIGIITVLYNIELVAPIVKDKFNFNLEHLSNYMPTINKKTVDNYDNAEIDQIVQSINNLKKKKPVRKI</sequence>
<dbReference type="Pfam" id="PF22898">
    <property type="entry name" value="NOMO1-like_1st"/>
    <property type="match status" value="1"/>
</dbReference>
<dbReference type="InterPro" id="IPR055074">
    <property type="entry name" value="NOMO1-3_2nd"/>
</dbReference>
<dbReference type="InterPro" id="IPR055075">
    <property type="entry name" value="NOMO-like_N"/>
</dbReference>
<feature type="domain" description="NOMO-like N-terminal beta-sandwich" evidence="9">
    <location>
        <begin position="27"/>
        <end position="111"/>
    </location>
</feature>
<dbReference type="OrthoDB" id="10263633at2759"/>
<dbReference type="Pfam" id="PF23194">
    <property type="entry name" value="NOMO_5th"/>
    <property type="match status" value="1"/>
</dbReference>
<keyword evidence="2 7" id="KW-0812">Transmembrane</keyword>
<dbReference type="Proteomes" id="UP001154078">
    <property type="component" value="Chromosome 8"/>
</dbReference>
<evidence type="ECO:0000256" key="7">
    <source>
        <dbReference type="SAM" id="Phobius"/>
    </source>
</evidence>
<evidence type="ECO:0000259" key="13">
    <source>
        <dbReference type="Pfam" id="PF23192"/>
    </source>
</evidence>
<feature type="chain" id="PRO_5040430276" evidence="8">
    <location>
        <begin position="21"/>
        <end position="1165"/>
    </location>
</feature>
<dbReference type="GO" id="GO:0005789">
    <property type="term" value="C:endoplasmic reticulum membrane"/>
    <property type="evidence" value="ECO:0007669"/>
    <property type="project" value="UniProtKB-SubCell"/>
</dbReference>
<keyword evidence="17" id="KW-1185">Reference proteome</keyword>
<dbReference type="Pfam" id="PF23193">
    <property type="entry name" value="NOMO_3rd"/>
    <property type="match status" value="1"/>
</dbReference>
<feature type="domain" description="NOMO fifth transthyretin-like" evidence="15">
    <location>
        <begin position="394"/>
        <end position="471"/>
    </location>
</feature>
<evidence type="ECO:0000259" key="9">
    <source>
        <dbReference type="Pfam" id="PF22898"/>
    </source>
</evidence>
<dbReference type="Gene3D" id="2.60.40.10">
    <property type="entry name" value="Immunoglobulins"/>
    <property type="match status" value="1"/>
</dbReference>
<evidence type="ECO:0000256" key="6">
    <source>
        <dbReference type="ARBA" id="ARBA00023136"/>
    </source>
</evidence>
<keyword evidence="6 7" id="KW-0472">Membrane</keyword>
<dbReference type="Pfam" id="PF23192">
    <property type="entry name" value="NOMO_12th"/>
    <property type="match status" value="1"/>
</dbReference>
<name>A0A9P0BFB9_BRAAE</name>
<dbReference type="Pfam" id="PF22902">
    <property type="entry name" value="NOMO1-like_9th"/>
    <property type="match status" value="1"/>
</dbReference>
<comment type="subcellular location">
    <subcellularLocation>
        <location evidence="1">Endoplasmic reticulum membrane</location>
        <topology evidence="1">Single-pass type I membrane protein</topology>
    </subcellularLocation>
</comment>
<feature type="signal peptide" evidence="8">
    <location>
        <begin position="1"/>
        <end position="20"/>
    </location>
</feature>
<dbReference type="Pfam" id="PF23141">
    <property type="entry name" value="Ig_NOMO"/>
    <property type="match status" value="1"/>
</dbReference>
<feature type="domain" description="NOMO third transthyretin-like" evidence="14">
    <location>
        <begin position="238"/>
        <end position="309"/>
    </location>
</feature>